<dbReference type="InterPro" id="IPR003196">
    <property type="entry name" value="TFIIF_beta"/>
</dbReference>
<dbReference type="PANTHER" id="PTHR10445">
    <property type="entry name" value="GENERAL TRANSCRIPTION FACTOR IIF SUBUNIT 2"/>
    <property type="match status" value="1"/>
</dbReference>
<dbReference type="OrthoDB" id="26094at2759"/>
<dbReference type="InterPro" id="IPR040450">
    <property type="entry name" value="TFIIF_beta_HTH"/>
</dbReference>
<evidence type="ECO:0000259" key="1">
    <source>
        <dbReference type="Pfam" id="PF02270"/>
    </source>
</evidence>
<dbReference type="Gene3D" id="1.10.10.10">
    <property type="entry name" value="Winged helix-like DNA-binding domain superfamily/Winged helix DNA-binding domain"/>
    <property type="match status" value="1"/>
</dbReference>
<proteinExistence type="predicted"/>
<name>E1ZHF9_CHLVA</name>
<accession>E1ZHF9</accession>
<dbReference type="GO" id="GO:0005674">
    <property type="term" value="C:transcription factor TFIIF complex"/>
    <property type="evidence" value="ECO:0007669"/>
    <property type="project" value="InterPro"/>
</dbReference>
<dbReference type="Pfam" id="PF02270">
    <property type="entry name" value="TFIIF_beta"/>
    <property type="match status" value="1"/>
</dbReference>
<evidence type="ECO:0000313" key="2">
    <source>
        <dbReference type="EMBL" id="EFN55117.1"/>
    </source>
</evidence>
<dbReference type="GeneID" id="17354373"/>
<organism evidence="3">
    <name type="scientific">Chlorella variabilis</name>
    <name type="common">Green alga</name>
    <dbReference type="NCBI Taxonomy" id="554065"/>
    <lineage>
        <taxon>Eukaryota</taxon>
        <taxon>Viridiplantae</taxon>
        <taxon>Chlorophyta</taxon>
        <taxon>core chlorophytes</taxon>
        <taxon>Trebouxiophyceae</taxon>
        <taxon>Chlorellales</taxon>
        <taxon>Chlorellaceae</taxon>
        <taxon>Chlorella clade</taxon>
        <taxon>Chlorella</taxon>
    </lineage>
</organism>
<dbReference type="EMBL" id="GL433846">
    <property type="protein sequence ID" value="EFN55117.1"/>
    <property type="molecule type" value="Genomic_DNA"/>
</dbReference>
<feature type="non-terminal residue" evidence="2">
    <location>
        <position position="1"/>
    </location>
</feature>
<sequence>LQKDTVQPTQHLKEVLGEIAVKNTRGPFKDLWELKKEYKATGAEDAQQQQQQ</sequence>
<gene>
    <name evidence="2" type="ORF">CHLNCDRAFT_135047</name>
</gene>
<dbReference type="GO" id="GO:0006367">
    <property type="term" value="P:transcription initiation at RNA polymerase II promoter"/>
    <property type="evidence" value="ECO:0007669"/>
    <property type="project" value="InterPro"/>
</dbReference>
<dbReference type="Proteomes" id="UP000008141">
    <property type="component" value="Unassembled WGS sequence"/>
</dbReference>
<reference evidence="2 3" key="1">
    <citation type="journal article" date="2010" name="Plant Cell">
        <title>The Chlorella variabilis NC64A genome reveals adaptation to photosymbiosis, coevolution with viruses, and cryptic sex.</title>
        <authorList>
            <person name="Blanc G."/>
            <person name="Duncan G."/>
            <person name="Agarkova I."/>
            <person name="Borodovsky M."/>
            <person name="Gurnon J."/>
            <person name="Kuo A."/>
            <person name="Lindquist E."/>
            <person name="Lucas S."/>
            <person name="Pangilinan J."/>
            <person name="Polle J."/>
            <person name="Salamov A."/>
            <person name="Terry A."/>
            <person name="Yamada T."/>
            <person name="Dunigan D.D."/>
            <person name="Grigoriev I.V."/>
            <person name="Claverie J.M."/>
            <person name="Van Etten J.L."/>
        </authorList>
    </citation>
    <scope>NUCLEOTIDE SEQUENCE [LARGE SCALE GENOMIC DNA]</scope>
    <source>
        <strain evidence="2 3">NC64A</strain>
    </source>
</reference>
<evidence type="ECO:0000313" key="3">
    <source>
        <dbReference type="Proteomes" id="UP000008141"/>
    </source>
</evidence>
<dbReference type="InterPro" id="IPR036388">
    <property type="entry name" value="WH-like_DNA-bd_sf"/>
</dbReference>
<dbReference type="InParanoid" id="E1ZHF9"/>
<dbReference type="KEGG" id="cvr:CHLNCDRAFT_135047"/>
<feature type="domain" description="TFIIF beta subunit HTH" evidence="1">
    <location>
        <begin position="1"/>
        <end position="39"/>
    </location>
</feature>
<dbReference type="AlphaFoldDB" id="E1ZHF9"/>
<keyword evidence="3" id="KW-1185">Reference proteome</keyword>
<dbReference type="SUPFAM" id="SSF46785">
    <property type="entry name" value="Winged helix' DNA-binding domain"/>
    <property type="match status" value="1"/>
</dbReference>
<dbReference type="InterPro" id="IPR036390">
    <property type="entry name" value="WH_DNA-bd_sf"/>
</dbReference>
<dbReference type="PANTHER" id="PTHR10445:SF0">
    <property type="entry name" value="GENERAL TRANSCRIPTION FACTOR IIF SUBUNIT 2"/>
    <property type="match status" value="1"/>
</dbReference>
<dbReference type="RefSeq" id="XP_005847219.1">
    <property type="nucleotide sequence ID" value="XM_005847157.1"/>
</dbReference>
<protein>
    <submittedName>
        <fullName evidence="2">Expressed protein</fullName>
    </submittedName>
</protein>